<dbReference type="OrthoDB" id="3271097at2759"/>
<proteinExistence type="predicted"/>
<feature type="compositionally biased region" description="Acidic residues" evidence="1">
    <location>
        <begin position="295"/>
        <end position="310"/>
    </location>
</feature>
<feature type="region of interest" description="Disordered" evidence="1">
    <location>
        <begin position="1"/>
        <end position="52"/>
    </location>
</feature>
<feature type="region of interest" description="Disordered" evidence="1">
    <location>
        <begin position="270"/>
        <end position="332"/>
    </location>
</feature>
<feature type="region of interest" description="Disordered" evidence="1">
    <location>
        <begin position="105"/>
        <end position="151"/>
    </location>
</feature>
<feature type="compositionally biased region" description="Low complexity" evidence="1">
    <location>
        <begin position="121"/>
        <end position="149"/>
    </location>
</feature>
<evidence type="ECO:0000313" key="3">
    <source>
        <dbReference type="Proteomes" id="UP000008493"/>
    </source>
</evidence>
<reference evidence="3" key="1">
    <citation type="journal article" date="2012" name="Proc. Natl. Acad. Sci. U.S.A.">
        <title>Genome sequence of the button mushroom Agaricus bisporus reveals mechanisms governing adaptation to a humic-rich ecological niche.</title>
        <authorList>
            <person name="Morin E."/>
            <person name="Kohler A."/>
            <person name="Baker A.R."/>
            <person name="Foulongne-Oriol M."/>
            <person name="Lombard V."/>
            <person name="Nagy L.G."/>
            <person name="Ohm R.A."/>
            <person name="Patyshakuliyeva A."/>
            <person name="Brun A."/>
            <person name="Aerts A.L."/>
            <person name="Bailey A.M."/>
            <person name="Billette C."/>
            <person name="Coutinho P.M."/>
            <person name="Deakin G."/>
            <person name="Doddapaneni H."/>
            <person name="Floudas D."/>
            <person name="Grimwood J."/>
            <person name="Hilden K."/>
            <person name="Kuees U."/>
            <person name="LaButti K.M."/>
            <person name="Lapidus A."/>
            <person name="Lindquist E.A."/>
            <person name="Lucas S.M."/>
            <person name="Murat C."/>
            <person name="Riley R.W."/>
            <person name="Salamov A.A."/>
            <person name="Schmutz J."/>
            <person name="Subramanian V."/>
            <person name="Woesten H.A.B."/>
            <person name="Xu J."/>
            <person name="Eastwood D.C."/>
            <person name="Foster G.D."/>
            <person name="Sonnenberg A.S."/>
            <person name="Cullen D."/>
            <person name="de Vries R.P."/>
            <person name="Lundell T."/>
            <person name="Hibbett D.S."/>
            <person name="Henrissat B."/>
            <person name="Burton K.S."/>
            <person name="Kerrigan R.W."/>
            <person name="Challen M.P."/>
            <person name="Grigoriev I.V."/>
            <person name="Martin F."/>
        </authorList>
    </citation>
    <scope>NUCLEOTIDE SEQUENCE [LARGE SCALE GENOMIC DNA]</scope>
    <source>
        <strain evidence="3">JB137-S8 / ATCC MYA-4627 / FGSC 10392</strain>
    </source>
</reference>
<dbReference type="HOGENOM" id="CLU_836686_0_0_1"/>
<feature type="compositionally biased region" description="Low complexity" evidence="1">
    <location>
        <begin position="23"/>
        <end position="51"/>
    </location>
</feature>
<keyword evidence="3" id="KW-1185">Reference proteome</keyword>
<organism evidence="2 3">
    <name type="scientific">Agaricus bisporus var. burnettii (strain JB137-S8 / ATCC MYA-4627 / FGSC 10392)</name>
    <name type="common">White button mushroom</name>
    <dbReference type="NCBI Taxonomy" id="597362"/>
    <lineage>
        <taxon>Eukaryota</taxon>
        <taxon>Fungi</taxon>
        <taxon>Dikarya</taxon>
        <taxon>Basidiomycota</taxon>
        <taxon>Agaricomycotina</taxon>
        <taxon>Agaricomycetes</taxon>
        <taxon>Agaricomycetidae</taxon>
        <taxon>Agaricales</taxon>
        <taxon>Agaricineae</taxon>
        <taxon>Agaricaceae</taxon>
        <taxon>Agaricus</taxon>
    </lineage>
</organism>
<dbReference type="AlphaFoldDB" id="K5X921"/>
<gene>
    <name evidence="2" type="ORF">AGABI1DRAFT_128666</name>
</gene>
<feature type="compositionally biased region" description="Low complexity" evidence="1">
    <location>
        <begin position="105"/>
        <end position="114"/>
    </location>
</feature>
<evidence type="ECO:0000256" key="1">
    <source>
        <dbReference type="SAM" id="MobiDB-lite"/>
    </source>
</evidence>
<dbReference type="EMBL" id="JH971390">
    <property type="protein sequence ID" value="EKM79517.1"/>
    <property type="molecule type" value="Genomic_DNA"/>
</dbReference>
<dbReference type="InParanoid" id="K5X921"/>
<evidence type="ECO:0000313" key="2">
    <source>
        <dbReference type="EMBL" id="EKM79517.1"/>
    </source>
</evidence>
<feature type="compositionally biased region" description="Polar residues" evidence="1">
    <location>
        <begin position="311"/>
        <end position="332"/>
    </location>
</feature>
<protein>
    <submittedName>
        <fullName evidence="2">Uncharacterized protein</fullName>
    </submittedName>
</protein>
<dbReference type="KEGG" id="abp:AGABI1DRAFT128666"/>
<name>K5X921_AGABU</name>
<sequence length="332" mass="35082">MAKRTAKTSQAAPKKPPTKPKPRATGAAKVQRATRAATAAASTTVVSMADTPTEVSTMATPAVDTTIDSTMATPVVDTTMDSTMATPAVDLVADLVVDSTVAASTSSTSSLHVTPASDLQSIPPSTSPATFSISSSSVPKSSSTPTSTSSKDDINALKAIIAQQKAELDKREKADVFKSSQTVKIPKPVPLGKLVEAMQLEDDKLLYNNCRAAVKTVCAEARIPVGTSWHKQDPNVLSKATKHAKALQPHLGIYENDWAIFEIMKGSNKNKRGYSVRTSQGLKARQKGTSGPEVGVDDEIDEVGDGEDENTVGSKRPTMTQGMQSQKQARTR</sequence>
<dbReference type="GeneID" id="18826857"/>
<dbReference type="OMA" id="WAIFEIM"/>
<accession>K5X921</accession>
<dbReference type="RefSeq" id="XP_007330154.1">
    <property type="nucleotide sequence ID" value="XM_007330092.1"/>
</dbReference>
<dbReference type="Proteomes" id="UP000008493">
    <property type="component" value="Unassembled WGS sequence"/>
</dbReference>